<accession>A0A9X3YPJ2</accession>
<dbReference type="CDD" id="cd00158">
    <property type="entry name" value="RHOD"/>
    <property type="match status" value="1"/>
</dbReference>
<dbReference type="AlphaFoldDB" id="A0A9X3YPJ2"/>
<gene>
    <name evidence="3" type="ORF">OD750_018440</name>
</gene>
<proteinExistence type="predicted"/>
<dbReference type="Gene3D" id="3.40.250.10">
    <property type="entry name" value="Rhodanese-like domain"/>
    <property type="match status" value="1"/>
</dbReference>
<feature type="chain" id="PRO_5040791032" evidence="1">
    <location>
        <begin position="21"/>
        <end position="192"/>
    </location>
</feature>
<dbReference type="SUPFAM" id="SSF52821">
    <property type="entry name" value="Rhodanese/Cell cycle control phosphatase"/>
    <property type="match status" value="1"/>
</dbReference>
<feature type="signal peptide" evidence="1">
    <location>
        <begin position="1"/>
        <end position="20"/>
    </location>
</feature>
<dbReference type="SMART" id="SM00450">
    <property type="entry name" value="RHOD"/>
    <property type="match status" value="1"/>
</dbReference>
<evidence type="ECO:0000313" key="4">
    <source>
        <dbReference type="Proteomes" id="UP001139971"/>
    </source>
</evidence>
<name>A0A9X3YPJ2_9GAMM</name>
<dbReference type="InterPro" id="IPR001763">
    <property type="entry name" value="Rhodanese-like_dom"/>
</dbReference>
<keyword evidence="4" id="KW-1185">Reference proteome</keyword>
<dbReference type="Proteomes" id="UP001139971">
    <property type="component" value="Unassembled WGS sequence"/>
</dbReference>
<keyword evidence="1" id="KW-0732">Signal</keyword>
<sequence length="192" mass="21424">MRNLRRVSALLLSLAAPAFAASDVSPPPTDDRRYALANPAIDMPGYLEIAREAAQHRSERRVTEAEFLTMAQEPGTVVLDARSQDRYNLLHVAGAVNLPFTDIAIDSLAARLPDRETRILIYCNNNFSRAPDPFPSKMARASLNLSTFIALYTYGYRNVYELGPLIDIERTILPLESFTEQASILDSPTLKR</sequence>
<comment type="caution">
    <text evidence="3">The sequence shown here is derived from an EMBL/GenBank/DDBJ whole genome shotgun (WGS) entry which is preliminary data.</text>
</comment>
<protein>
    <submittedName>
        <fullName evidence="3">Rhodanese-like domain-containing protein</fullName>
    </submittedName>
</protein>
<reference evidence="3" key="1">
    <citation type="submission" date="2023-02" db="EMBL/GenBank/DDBJ databases">
        <title>Tahibacter soli sp. nov. isolated from soil.</title>
        <authorList>
            <person name="Baek J.H."/>
            <person name="Lee J.K."/>
            <person name="Choi D.G."/>
            <person name="Jeon C.O."/>
        </authorList>
    </citation>
    <scope>NUCLEOTIDE SEQUENCE</scope>
    <source>
        <strain evidence="3">BL</strain>
    </source>
</reference>
<dbReference type="RefSeq" id="WP_263542255.1">
    <property type="nucleotide sequence ID" value="NZ_JAOVZO020000018.1"/>
</dbReference>
<dbReference type="PROSITE" id="PS50206">
    <property type="entry name" value="RHODANESE_3"/>
    <property type="match status" value="1"/>
</dbReference>
<feature type="domain" description="Rhodanese" evidence="2">
    <location>
        <begin position="72"/>
        <end position="177"/>
    </location>
</feature>
<dbReference type="EMBL" id="JAOVZO020000018">
    <property type="protein sequence ID" value="MDC8014528.1"/>
    <property type="molecule type" value="Genomic_DNA"/>
</dbReference>
<organism evidence="3 4">
    <name type="scientific">Tahibacter soli</name>
    <dbReference type="NCBI Taxonomy" id="2983605"/>
    <lineage>
        <taxon>Bacteria</taxon>
        <taxon>Pseudomonadati</taxon>
        <taxon>Pseudomonadota</taxon>
        <taxon>Gammaproteobacteria</taxon>
        <taxon>Lysobacterales</taxon>
        <taxon>Rhodanobacteraceae</taxon>
        <taxon>Tahibacter</taxon>
    </lineage>
</organism>
<evidence type="ECO:0000313" key="3">
    <source>
        <dbReference type="EMBL" id="MDC8014528.1"/>
    </source>
</evidence>
<evidence type="ECO:0000259" key="2">
    <source>
        <dbReference type="PROSITE" id="PS50206"/>
    </source>
</evidence>
<dbReference type="InterPro" id="IPR036873">
    <property type="entry name" value="Rhodanese-like_dom_sf"/>
</dbReference>
<evidence type="ECO:0000256" key="1">
    <source>
        <dbReference type="SAM" id="SignalP"/>
    </source>
</evidence>
<dbReference type="Pfam" id="PF00581">
    <property type="entry name" value="Rhodanese"/>
    <property type="match status" value="1"/>
</dbReference>